<dbReference type="AlphaFoldDB" id="R0GHD0"/>
<dbReference type="eggNOG" id="KOG0654">
    <property type="taxonomic scope" value="Eukaryota"/>
</dbReference>
<evidence type="ECO:0000256" key="3">
    <source>
        <dbReference type="ARBA" id="ARBA00023127"/>
    </source>
</evidence>
<dbReference type="CDD" id="cd20562">
    <property type="entry name" value="CYCLIN_AtCycA_like_rpt1"/>
    <property type="match status" value="1"/>
</dbReference>
<evidence type="ECO:0000259" key="8">
    <source>
        <dbReference type="SMART" id="SM01332"/>
    </source>
</evidence>
<evidence type="ECO:0000256" key="4">
    <source>
        <dbReference type="ARBA" id="ARBA00023306"/>
    </source>
</evidence>
<dbReference type="InterPro" id="IPR006671">
    <property type="entry name" value="Cyclin_N"/>
</dbReference>
<dbReference type="FunFam" id="1.10.472.10:FF:000013">
    <property type="entry name" value="Cyclin A1"/>
    <property type="match status" value="1"/>
</dbReference>
<dbReference type="GO" id="GO:0051301">
    <property type="term" value="P:cell division"/>
    <property type="evidence" value="ECO:0007669"/>
    <property type="project" value="UniProtKB-KW"/>
</dbReference>
<dbReference type="InterPro" id="IPR013763">
    <property type="entry name" value="Cyclin-like_dom"/>
</dbReference>
<dbReference type="GO" id="GO:0016538">
    <property type="term" value="F:cyclin-dependent protein serine/threonine kinase regulator activity"/>
    <property type="evidence" value="ECO:0007669"/>
    <property type="project" value="InterPro"/>
</dbReference>
<dbReference type="InterPro" id="IPR004367">
    <property type="entry name" value="Cyclin_C-dom"/>
</dbReference>
<keyword evidence="3 5" id="KW-0195">Cyclin</keyword>
<feature type="domain" description="Cyclin C-terminal" evidence="8">
    <location>
        <begin position="345"/>
        <end position="468"/>
    </location>
</feature>
<dbReference type="SMART" id="SM01332">
    <property type="entry name" value="Cyclin_C"/>
    <property type="match status" value="1"/>
</dbReference>
<keyword evidence="10" id="KW-1185">Reference proteome</keyword>
<feature type="domain" description="Cyclin-like" evidence="7">
    <location>
        <begin position="349"/>
        <end position="437"/>
    </location>
</feature>
<dbReference type="PROSITE" id="PS00292">
    <property type="entry name" value="CYCLINS"/>
    <property type="match status" value="1"/>
</dbReference>
<dbReference type="FunFam" id="1.10.472.10:FF:000167">
    <property type="entry name" value="Mitotic cyclin 6"/>
    <property type="match status" value="1"/>
</dbReference>
<dbReference type="InterPro" id="IPR039361">
    <property type="entry name" value="Cyclin"/>
</dbReference>
<dbReference type="KEGG" id="crb:17895810"/>
<reference evidence="10" key="1">
    <citation type="journal article" date="2013" name="Nat. Genet.">
        <title>The Capsella rubella genome and the genomic consequences of rapid mating system evolution.</title>
        <authorList>
            <person name="Slotte T."/>
            <person name="Hazzouri K.M."/>
            <person name="Agren J.A."/>
            <person name="Koenig D."/>
            <person name="Maumus F."/>
            <person name="Guo Y.L."/>
            <person name="Steige K."/>
            <person name="Platts A.E."/>
            <person name="Escobar J.S."/>
            <person name="Newman L.K."/>
            <person name="Wang W."/>
            <person name="Mandakova T."/>
            <person name="Vello E."/>
            <person name="Smith L.M."/>
            <person name="Henz S.R."/>
            <person name="Steffen J."/>
            <person name="Takuno S."/>
            <person name="Brandvain Y."/>
            <person name="Coop G."/>
            <person name="Andolfatto P."/>
            <person name="Hu T.T."/>
            <person name="Blanchette M."/>
            <person name="Clark R.M."/>
            <person name="Quesneville H."/>
            <person name="Nordborg M."/>
            <person name="Gaut B.S."/>
            <person name="Lysak M.A."/>
            <person name="Jenkins J."/>
            <person name="Grimwood J."/>
            <person name="Chapman J."/>
            <person name="Prochnik S."/>
            <person name="Shu S."/>
            <person name="Rokhsar D."/>
            <person name="Schmutz J."/>
            <person name="Weigel D."/>
            <person name="Wright S.I."/>
        </authorList>
    </citation>
    <scope>NUCLEOTIDE SEQUENCE [LARGE SCALE GENOMIC DNA]</scope>
    <source>
        <strain evidence="10">cv. Monte Gargano</strain>
    </source>
</reference>
<accession>R0GHD0</accession>
<evidence type="ECO:0000256" key="1">
    <source>
        <dbReference type="ARBA" id="ARBA00006955"/>
    </source>
</evidence>
<evidence type="ECO:0000313" key="10">
    <source>
        <dbReference type="Proteomes" id="UP000029121"/>
    </source>
</evidence>
<dbReference type="GO" id="GO:0044772">
    <property type="term" value="P:mitotic cell cycle phase transition"/>
    <property type="evidence" value="ECO:0007669"/>
    <property type="project" value="InterPro"/>
</dbReference>
<evidence type="ECO:0000256" key="5">
    <source>
        <dbReference type="RuleBase" id="RU000383"/>
    </source>
</evidence>
<dbReference type="InterPro" id="IPR048258">
    <property type="entry name" value="Cyclins_cyclin-box"/>
</dbReference>
<gene>
    <name evidence="9" type="ORF">CARUB_v10020219mg</name>
</gene>
<comment type="similarity">
    <text evidence="1">Belongs to the cyclin family. Cyclin AB subfamily.</text>
</comment>
<feature type="domain" description="Cyclin-like" evidence="7">
    <location>
        <begin position="252"/>
        <end position="336"/>
    </location>
</feature>
<dbReference type="STRING" id="81985.R0GHD0"/>
<feature type="compositionally biased region" description="Basic and acidic residues" evidence="6">
    <location>
        <begin position="1"/>
        <end position="15"/>
    </location>
</feature>
<sequence>RLRRETLKSRREARTPSRRFSISSSTMSSSSSSRNQSQGNPIPRPNLAKTRTSSLRDVGNRRVPLGDITNHKTGSKTSSSSSSTLVHCSNKIGQSKKAPKPALSRNWNLGIRDCGLPPKSIAKSNVIVPYEDTELQQIEEYLLSSSPLSSLDVSPTQSDQLRSSLETPKVEYMVENTTALPEYDDSSNTDFGNDDQIVNIDSNFIDPQLCGTFACDIYEHLRVSELEKRPALDYMERIQLNINASMRSILIDWLVEVAEEYRLSPETLYLAVNYVDRYLTGNAITKQNLQLLGVACMMIAAKYEEVCVPQVEDFCYITDNTYSRNELLEMESSVLNYLKFELTTPTAKCFLRRFLRAAQGRKEVPSLLSECLACYLTELSLLDYAMLRYTPSLVAASAVFLTQYILHPSRKPWNATLQHYTSYKVTHMETCVKELLQLCHGNPSSDVVAVRKKYSQHNYKFAAKKLCPTSLPQELFLC</sequence>
<organism evidence="9 10">
    <name type="scientific">Capsella rubella</name>
    <dbReference type="NCBI Taxonomy" id="81985"/>
    <lineage>
        <taxon>Eukaryota</taxon>
        <taxon>Viridiplantae</taxon>
        <taxon>Streptophyta</taxon>
        <taxon>Embryophyta</taxon>
        <taxon>Tracheophyta</taxon>
        <taxon>Spermatophyta</taxon>
        <taxon>Magnoliopsida</taxon>
        <taxon>eudicotyledons</taxon>
        <taxon>Gunneridae</taxon>
        <taxon>Pentapetalae</taxon>
        <taxon>rosids</taxon>
        <taxon>malvids</taxon>
        <taxon>Brassicales</taxon>
        <taxon>Brassicaceae</taxon>
        <taxon>Camelineae</taxon>
        <taxon>Capsella</taxon>
    </lineage>
</organism>
<feature type="non-terminal residue" evidence="9">
    <location>
        <position position="1"/>
    </location>
</feature>
<feature type="region of interest" description="Disordered" evidence="6">
    <location>
        <begin position="1"/>
        <end position="102"/>
    </location>
</feature>
<evidence type="ECO:0000259" key="7">
    <source>
        <dbReference type="SMART" id="SM00385"/>
    </source>
</evidence>
<keyword evidence="4" id="KW-0131">Cell cycle</keyword>
<keyword evidence="2" id="KW-0132">Cell division</keyword>
<dbReference type="PANTHER" id="PTHR10177">
    <property type="entry name" value="CYCLINS"/>
    <property type="match status" value="1"/>
</dbReference>
<dbReference type="SMART" id="SM00385">
    <property type="entry name" value="CYCLIN"/>
    <property type="match status" value="2"/>
</dbReference>
<dbReference type="Pfam" id="PF02984">
    <property type="entry name" value="Cyclin_C"/>
    <property type="match status" value="1"/>
</dbReference>
<proteinExistence type="inferred from homology"/>
<dbReference type="Pfam" id="PF00134">
    <property type="entry name" value="Cyclin_N"/>
    <property type="match status" value="1"/>
</dbReference>
<feature type="compositionally biased region" description="Low complexity" evidence="6">
    <location>
        <begin position="75"/>
        <end position="84"/>
    </location>
</feature>
<dbReference type="EMBL" id="KB870806">
    <property type="protein sequence ID" value="EOA35106.1"/>
    <property type="molecule type" value="Genomic_DNA"/>
</dbReference>
<feature type="compositionally biased region" description="Low complexity" evidence="6">
    <location>
        <begin position="18"/>
        <end position="37"/>
    </location>
</feature>
<protein>
    <submittedName>
        <fullName evidence="9">Uncharacterized protein</fullName>
    </submittedName>
</protein>
<evidence type="ECO:0000313" key="9">
    <source>
        <dbReference type="EMBL" id="EOA35106.1"/>
    </source>
</evidence>
<dbReference type="OrthoDB" id="5590282at2759"/>
<evidence type="ECO:0000256" key="6">
    <source>
        <dbReference type="SAM" id="MobiDB-lite"/>
    </source>
</evidence>
<dbReference type="Gene3D" id="1.10.472.10">
    <property type="entry name" value="Cyclin-like"/>
    <property type="match status" value="2"/>
</dbReference>
<dbReference type="CDD" id="cd20506">
    <property type="entry name" value="CYCLIN_AtCycA-like_rpt2"/>
    <property type="match status" value="1"/>
</dbReference>
<dbReference type="PIRSF" id="PIRSF001771">
    <property type="entry name" value="Cyclin_A_B_D_E"/>
    <property type="match status" value="1"/>
</dbReference>
<evidence type="ECO:0000256" key="2">
    <source>
        <dbReference type="ARBA" id="ARBA00022618"/>
    </source>
</evidence>
<dbReference type="SUPFAM" id="SSF47954">
    <property type="entry name" value="Cyclin-like"/>
    <property type="match status" value="2"/>
</dbReference>
<name>R0GHD0_9BRAS</name>
<dbReference type="Proteomes" id="UP000029121">
    <property type="component" value="Unassembled WGS sequence"/>
</dbReference>
<dbReference type="InterPro" id="IPR036915">
    <property type="entry name" value="Cyclin-like_sf"/>
</dbReference>
<dbReference type="InterPro" id="IPR046965">
    <property type="entry name" value="Cyclin_A/B-like"/>
</dbReference>